<evidence type="ECO:0000256" key="2">
    <source>
        <dbReference type="ARBA" id="ARBA00013025"/>
    </source>
</evidence>
<dbReference type="PANTHER" id="PTHR11136">
    <property type="entry name" value="FOLYLPOLYGLUTAMATE SYNTHASE-RELATED"/>
    <property type="match status" value="1"/>
</dbReference>
<dbReference type="Proteomes" id="UP000230292">
    <property type="component" value="Unassembled WGS sequence"/>
</dbReference>
<dbReference type="GO" id="GO:0004326">
    <property type="term" value="F:tetrahydrofolylpolyglutamate synthase activity"/>
    <property type="evidence" value="ECO:0007669"/>
    <property type="project" value="UniProtKB-EC"/>
</dbReference>
<keyword evidence="3 10" id="KW-0436">Ligase</keyword>
<comment type="similarity">
    <text evidence="1 10">Belongs to the folylpolyglutamate synthase family.</text>
</comment>
<evidence type="ECO:0000256" key="6">
    <source>
        <dbReference type="ARBA" id="ARBA00022840"/>
    </source>
</evidence>
<dbReference type="NCBIfam" id="TIGR01499">
    <property type="entry name" value="folC"/>
    <property type="match status" value="1"/>
</dbReference>
<dbReference type="AlphaFoldDB" id="A0A2M7H2C4"/>
<evidence type="ECO:0000313" key="13">
    <source>
        <dbReference type="Proteomes" id="UP000230292"/>
    </source>
</evidence>
<accession>A0A2M7H2C4</accession>
<name>A0A2M7H2C4_9BACT</name>
<dbReference type="SUPFAM" id="SSF53623">
    <property type="entry name" value="MurD-like peptide ligases, catalytic domain"/>
    <property type="match status" value="1"/>
</dbReference>
<dbReference type="SUPFAM" id="SSF53244">
    <property type="entry name" value="MurD-like peptide ligases, peptide-binding domain"/>
    <property type="match status" value="1"/>
</dbReference>
<keyword evidence="5 10" id="KW-0547">Nucleotide-binding</keyword>
<dbReference type="GO" id="GO:0005524">
    <property type="term" value="F:ATP binding"/>
    <property type="evidence" value="ECO:0007669"/>
    <property type="project" value="UniProtKB-KW"/>
</dbReference>
<evidence type="ECO:0000256" key="1">
    <source>
        <dbReference type="ARBA" id="ARBA00008276"/>
    </source>
</evidence>
<evidence type="ECO:0000256" key="7">
    <source>
        <dbReference type="ARBA" id="ARBA00022842"/>
    </source>
</evidence>
<reference evidence="12 13" key="1">
    <citation type="submission" date="2017-09" db="EMBL/GenBank/DDBJ databases">
        <title>Depth-based differentiation of microbial function through sediment-hosted aquifers and enrichment of novel symbionts in the deep terrestrial subsurface.</title>
        <authorList>
            <person name="Probst A.J."/>
            <person name="Ladd B."/>
            <person name="Jarett J.K."/>
            <person name="Geller-Mcgrath D.E."/>
            <person name="Sieber C.M."/>
            <person name="Emerson J.B."/>
            <person name="Anantharaman K."/>
            <person name="Thomas B.C."/>
            <person name="Malmstrom R."/>
            <person name="Stieglmeier M."/>
            <person name="Klingl A."/>
            <person name="Woyke T."/>
            <person name="Ryan C.M."/>
            <person name="Banfield J.F."/>
        </authorList>
    </citation>
    <scope>NUCLEOTIDE SEQUENCE [LARGE SCALE GENOMIC DNA]</scope>
    <source>
        <strain evidence="12">CG15_BIG_FIL_POST_REV_8_21_14_020_45_12</strain>
    </source>
</reference>
<dbReference type="PIRSF" id="PIRSF001563">
    <property type="entry name" value="Folylpolyglu_synth"/>
    <property type="match status" value="1"/>
</dbReference>
<proteinExistence type="inferred from homology"/>
<keyword evidence="4" id="KW-0479">Metal-binding</keyword>
<dbReference type="InterPro" id="IPR036565">
    <property type="entry name" value="Mur-like_cat_sf"/>
</dbReference>
<dbReference type="Gene3D" id="3.40.1190.10">
    <property type="entry name" value="Mur-like, catalytic domain"/>
    <property type="match status" value="1"/>
</dbReference>
<evidence type="ECO:0000256" key="5">
    <source>
        <dbReference type="ARBA" id="ARBA00022741"/>
    </source>
</evidence>
<comment type="catalytic activity">
    <reaction evidence="9">
        <text>(6S)-5,6,7,8-tetrahydrofolyl-(gamma-L-Glu)(n) + L-glutamate + ATP = (6S)-5,6,7,8-tetrahydrofolyl-(gamma-L-Glu)(n+1) + ADP + phosphate + H(+)</text>
        <dbReference type="Rhea" id="RHEA:10580"/>
        <dbReference type="Rhea" id="RHEA-COMP:14738"/>
        <dbReference type="Rhea" id="RHEA-COMP:14740"/>
        <dbReference type="ChEBI" id="CHEBI:15378"/>
        <dbReference type="ChEBI" id="CHEBI:29985"/>
        <dbReference type="ChEBI" id="CHEBI:30616"/>
        <dbReference type="ChEBI" id="CHEBI:43474"/>
        <dbReference type="ChEBI" id="CHEBI:141005"/>
        <dbReference type="ChEBI" id="CHEBI:456216"/>
        <dbReference type="EC" id="6.3.2.17"/>
    </reaction>
</comment>
<dbReference type="GO" id="GO:0005737">
    <property type="term" value="C:cytoplasm"/>
    <property type="evidence" value="ECO:0007669"/>
    <property type="project" value="TreeGrafter"/>
</dbReference>
<protein>
    <recommendedName>
        <fullName evidence="2">tetrahydrofolate synthase</fullName>
        <ecNumber evidence="2">6.3.2.17</ecNumber>
    </recommendedName>
    <alternativeName>
        <fullName evidence="8">Tetrahydrofolylpolyglutamate synthase</fullName>
    </alternativeName>
</protein>
<evidence type="ECO:0000256" key="8">
    <source>
        <dbReference type="ARBA" id="ARBA00030592"/>
    </source>
</evidence>
<organism evidence="12 13">
    <name type="scientific">Candidatus Kerfeldbacteria bacterium CG15_BIG_FIL_POST_REV_8_21_14_020_45_12</name>
    <dbReference type="NCBI Taxonomy" id="2014247"/>
    <lineage>
        <taxon>Bacteria</taxon>
        <taxon>Candidatus Kerfeldiibacteriota</taxon>
    </lineage>
</organism>
<dbReference type="PANTHER" id="PTHR11136:SF0">
    <property type="entry name" value="DIHYDROFOLATE SYNTHETASE-RELATED"/>
    <property type="match status" value="1"/>
</dbReference>
<dbReference type="Gene3D" id="3.90.190.20">
    <property type="entry name" value="Mur ligase, C-terminal domain"/>
    <property type="match status" value="1"/>
</dbReference>
<evidence type="ECO:0000259" key="11">
    <source>
        <dbReference type="Pfam" id="PF02875"/>
    </source>
</evidence>
<evidence type="ECO:0000256" key="10">
    <source>
        <dbReference type="PIRNR" id="PIRNR001563"/>
    </source>
</evidence>
<sequence>MTYESAIKTLDATISKLPRPDYMHNGAGQVFFLQRMQKLADRLENPEKDFRYIHVVGTSGKGSTSTMVYEILRAAGENVGLYTSPYVCVPTERIQWGGQLIDEVSFAAAVEKVMPVVDEIEKTEADWFPSYAEIFFAVSLVAFKQAGISTIVLEAGCGGRYDKTNIIPAPIVTLITPISLDHTDILGETVEAIAEQKAGVIKAGSAVFAIQPEPPIQEVLDSEAAGVGVEITYVRPNEQFDLSLRGAHQQVNANLAAAAARYLGLHEMAIRDGIIQAELPARVELMQEAPRVILDGAHSPAKMTALVESIKELEPWQKLHLIIAIKESKLVDDIVSPLTSLVNSVTITTFQLPGFGSHPPEAIVAAFKAARPELTVAIEPQAKIALETVLKDAAPDDLVVITGSLYLAGELRDYWYPTAQIMEERTLFPKTK</sequence>
<dbReference type="InterPro" id="IPR001645">
    <property type="entry name" value="Folylpolyglutamate_synth"/>
</dbReference>
<dbReference type="GO" id="GO:0008841">
    <property type="term" value="F:dihydrofolate synthase activity"/>
    <property type="evidence" value="ECO:0007669"/>
    <property type="project" value="TreeGrafter"/>
</dbReference>
<feature type="domain" description="Mur ligase C-terminal" evidence="11">
    <location>
        <begin position="282"/>
        <end position="404"/>
    </location>
</feature>
<evidence type="ECO:0000256" key="4">
    <source>
        <dbReference type="ARBA" id="ARBA00022723"/>
    </source>
</evidence>
<evidence type="ECO:0000313" key="12">
    <source>
        <dbReference type="EMBL" id="PIW36383.1"/>
    </source>
</evidence>
<keyword evidence="6 10" id="KW-0067">ATP-binding</keyword>
<dbReference type="GO" id="GO:0046872">
    <property type="term" value="F:metal ion binding"/>
    <property type="evidence" value="ECO:0007669"/>
    <property type="project" value="UniProtKB-KW"/>
</dbReference>
<dbReference type="EC" id="6.3.2.17" evidence="2"/>
<dbReference type="InterPro" id="IPR004101">
    <property type="entry name" value="Mur_ligase_C"/>
</dbReference>
<evidence type="ECO:0000256" key="9">
    <source>
        <dbReference type="ARBA" id="ARBA00047493"/>
    </source>
</evidence>
<dbReference type="EMBL" id="PFGC01000058">
    <property type="protein sequence ID" value="PIW36383.1"/>
    <property type="molecule type" value="Genomic_DNA"/>
</dbReference>
<gene>
    <name evidence="12" type="ORF">COW24_05660</name>
</gene>
<dbReference type="InterPro" id="IPR036615">
    <property type="entry name" value="Mur_ligase_C_dom_sf"/>
</dbReference>
<comment type="caution">
    <text evidence="12">The sequence shown here is derived from an EMBL/GenBank/DDBJ whole genome shotgun (WGS) entry which is preliminary data.</text>
</comment>
<evidence type="ECO:0000256" key="3">
    <source>
        <dbReference type="ARBA" id="ARBA00022598"/>
    </source>
</evidence>
<dbReference type="Pfam" id="PF02875">
    <property type="entry name" value="Mur_ligase_C"/>
    <property type="match status" value="1"/>
</dbReference>
<keyword evidence="7" id="KW-0460">Magnesium</keyword>